<evidence type="ECO:0008006" key="4">
    <source>
        <dbReference type="Google" id="ProtNLM"/>
    </source>
</evidence>
<gene>
    <name evidence="2" type="ORF">EKH80_20375</name>
</gene>
<protein>
    <recommendedName>
        <fullName evidence="4">Pertussis toxin subunit 1</fullName>
    </recommendedName>
</protein>
<name>A0A3S0PKN4_9GAMM</name>
<dbReference type="GO" id="GO:0003950">
    <property type="term" value="F:NAD+ poly-ADP-ribosyltransferase activity"/>
    <property type="evidence" value="ECO:0007669"/>
    <property type="project" value="InterPro"/>
</dbReference>
<dbReference type="OrthoDB" id="6446522at2"/>
<dbReference type="Gene3D" id="3.90.210.10">
    <property type="entry name" value="Heat-Labile Enterotoxin, subunit A"/>
    <property type="match status" value="1"/>
</dbReference>
<dbReference type="PRINTS" id="PR01395">
    <property type="entry name" value="BORPETOXINA"/>
</dbReference>
<dbReference type="SUPFAM" id="SSF56399">
    <property type="entry name" value="ADP-ribosylation"/>
    <property type="match status" value="1"/>
</dbReference>
<dbReference type="RefSeq" id="WP_126686636.1">
    <property type="nucleotide sequence ID" value="NZ_RYYV01000022.1"/>
</dbReference>
<dbReference type="Pfam" id="PF02917">
    <property type="entry name" value="Pertussis_S1"/>
    <property type="match status" value="1"/>
</dbReference>
<proteinExistence type="predicted"/>
<keyword evidence="1" id="KW-0732">Signal</keyword>
<keyword evidence="3" id="KW-1185">Reference proteome</keyword>
<feature type="chain" id="PRO_5018719458" description="Pertussis toxin subunit 1" evidence="1">
    <location>
        <begin position="22"/>
        <end position="279"/>
    </location>
</feature>
<organism evidence="2 3">
    <name type="scientific">Dyella choica</name>
    <dbReference type="NCBI Taxonomy" id="1927959"/>
    <lineage>
        <taxon>Bacteria</taxon>
        <taxon>Pseudomonadati</taxon>
        <taxon>Pseudomonadota</taxon>
        <taxon>Gammaproteobacteria</taxon>
        <taxon>Lysobacterales</taxon>
        <taxon>Rhodanobacteraceae</taxon>
        <taxon>Dyella</taxon>
    </lineage>
</organism>
<evidence type="ECO:0000313" key="2">
    <source>
        <dbReference type="EMBL" id="RUL70549.1"/>
    </source>
</evidence>
<dbReference type="EMBL" id="RYYV01000022">
    <property type="protein sequence ID" value="RUL70549.1"/>
    <property type="molecule type" value="Genomic_DNA"/>
</dbReference>
<dbReference type="Proteomes" id="UP000274358">
    <property type="component" value="Unassembled WGS sequence"/>
</dbReference>
<reference evidence="2 3" key="1">
    <citation type="submission" date="2018-12" db="EMBL/GenBank/DDBJ databases">
        <title>Dyella dinghuensis sp. nov. DHOA06 and Dyella choica sp. nov. 4M-K27, isolated from forest soil.</title>
        <authorList>
            <person name="Qiu L.-H."/>
            <person name="Gao Z.-H."/>
        </authorList>
    </citation>
    <scope>NUCLEOTIDE SEQUENCE [LARGE SCALE GENOMIC DNA]</scope>
    <source>
        <strain evidence="2 3">4M-K27</strain>
    </source>
</reference>
<accession>A0A3S0PKN4</accession>
<sequence>MNKLKIIFLLLTLFYSIFANAEPPSTVYRADFRSPDTIFDKGFEPYGSNSDLADHQIGLSCGSGSYGALGTANSAYVSVSSTLEANEAFISRAYSSTSRAPRIDIWMYTIRATENFHDSYSTVTNALDSPNPSIAQRAQMAYFGARLAMQAEAEYVALGGIDRSLVREARRYSWNNITSRYEPTTDVRTNDRYVARDTRANANPLAPNLAFRDPTTNSLLRRITTIGHSIFGVCICMSKSSTQRYNQYYKGQSVDYNEYCDPTVHDERGIEAINLMLLN</sequence>
<evidence type="ECO:0000256" key="1">
    <source>
        <dbReference type="SAM" id="SignalP"/>
    </source>
</evidence>
<feature type="signal peptide" evidence="1">
    <location>
        <begin position="1"/>
        <end position="21"/>
    </location>
</feature>
<dbReference type="GO" id="GO:0005576">
    <property type="term" value="C:extracellular region"/>
    <property type="evidence" value="ECO:0007669"/>
    <property type="project" value="InterPro"/>
</dbReference>
<evidence type="ECO:0000313" key="3">
    <source>
        <dbReference type="Proteomes" id="UP000274358"/>
    </source>
</evidence>
<comment type="caution">
    <text evidence="2">The sequence shown here is derived from an EMBL/GenBank/DDBJ whole genome shotgun (WGS) entry which is preliminary data.</text>
</comment>
<dbReference type="InterPro" id="IPR003898">
    <property type="entry name" value="Borpert_toxA"/>
</dbReference>
<dbReference type="AlphaFoldDB" id="A0A3S0PKN4"/>